<gene>
    <name evidence="7" type="ORF">BVL52_05670</name>
    <name evidence="8" type="ORF">SAMN05216279_11664</name>
</gene>
<dbReference type="InterPro" id="IPR043128">
    <property type="entry name" value="Rev_trsase/Diguanyl_cyclase"/>
</dbReference>
<dbReference type="Gene3D" id="3.30.70.270">
    <property type="match status" value="1"/>
</dbReference>
<dbReference type="EMBL" id="FMWB01000016">
    <property type="protein sequence ID" value="SCZ47776.1"/>
    <property type="molecule type" value="Genomic_DNA"/>
</dbReference>
<name>A0A1G5PE27_9PSED</name>
<keyword evidence="2" id="KW-0175">Coiled coil</keyword>
<proteinExistence type="predicted"/>
<dbReference type="SUPFAM" id="SSF55785">
    <property type="entry name" value="PYP-like sensor domain (PAS domain)"/>
    <property type="match status" value="1"/>
</dbReference>
<dbReference type="Pfam" id="PF00990">
    <property type="entry name" value="GGDEF"/>
    <property type="match status" value="1"/>
</dbReference>
<evidence type="ECO:0000256" key="1">
    <source>
        <dbReference type="PROSITE-ProRule" id="PRU00169"/>
    </source>
</evidence>
<feature type="domain" description="EAL" evidence="5">
    <location>
        <begin position="442"/>
        <end position="692"/>
    </location>
</feature>
<keyword evidence="10" id="KW-1185">Reference proteome</keyword>
<dbReference type="InterPro" id="IPR013655">
    <property type="entry name" value="PAS_fold_3"/>
</dbReference>
<evidence type="ECO:0000256" key="2">
    <source>
        <dbReference type="SAM" id="Coils"/>
    </source>
</evidence>
<dbReference type="PROSITE" id="PS50110">
    <property type="entry name" value="RESPONSE_REGULATORY"/>
    <property type="match status" value="1"/>
</dbReference>
<dbReference type="Gene3D" id="3.30.450.20">
    <property type="entry name" value="PAS domain"/>
    <property type="match status" value="1"/>
</dbReference>
<dbReference type="STRING" id="237610.BJP27_11605"/>
<comment type="caution">
    <text evidence="1">Lacks conserved residue(s) required for the propagation of feature annotation.</text>
</comment>
<dbReference type="InterPro" id="IPR035919">
    <property type="entry name" value="EAL_sf"/>
</dbReference>
<dbReference type="InterPro" id="IPR011006">
    <property type="entry name" value="CheY-like_superfamily"/>
</dbReference>
<evidence type="ECO:0000313" key="7">
    <source>
        <dbReference type="EMBL" id="ONN71831.1"/>
    </source>
</evidence>
<reference evidence="8" key="2">
    <citation type="submission" date="2016-10" db="EMBL/GenBank/DDBJ databases">
        <authorList>
            <person name="Varghese N."/>
            <person name="Submissions S."/>
        </authorList>
    </citation>
    <scope>NUCLEOTIDE SEQUENCE</scope>
    <source>
        <strain evidence="8">DSM 15758</strain>
    </source>
</reference>
<dbReference type="SUPFAM" id="SSF141868">
    <property type="entry name" value="EAL domain-like"/>
    <property type="match status" value="1"/>
</dbReference>
<dbReference type="InterPro" id="IPR050706">
    <property type="entry name" value="Cyclic-di-GMP_PDE-like"/>
</dbReference>
<evidence type="ECO:0000259" key="4">
    <source>
        <dbReference type="PROSITE" id="PS50112"/>
    </source>
</evidence>
<reference evidence="7 10" key="3">
    <citation type="submission" date="2017-01" db="EMBL/GenBank/DDBJ databases">
        <title>Pseudomonas psychrotolerans genome sequencing and assembly.</title>
        <authorList>
            <person name="Vyas B."/>
            <person name="Mayilraj S."/>
        </authorList>
    </citation>
    <scope>NUCLEOTIDE SEQUENCE [LARGE SCALE GENOMIC DNA]</scope>
    <source>
        <strain evidence="7 10">SDS18</strain>
    </source>
</reference>
<accession>A0A1G5PE27</accession>
<evidence type="ECO:0000313" key="10">
    <source>
        <dbReference type="Proteomes" id="UP000189310"/>
    </source>
</evidence>
<dbReference type="Gene3D" id="3.40.50.2300">
    <property type="match status" value="1"/>
</dbReference>
<comment type="caution">
    <text evidence="8">The sequence shown here is derived from an EMBL/GenBank/DDBJ whole genome shotgun (WGS) entry which is preliminary data.</text>
</comment>
<dbReference type="SMART" id="SM00267">
    <property type="entry name" value="GGDEF"/>
    <property type="match status" value="1"/>
</dbReference>
<organism evidence="8 9">
    <name type="scientific">Pseudomonas oryzihabitans</name>
    <dbReference type="NCBI Taxonomy" id="47885"/>
    <lineage>
        <taxon>Bacteria</taxon>
        <taxon>Pseudomonadati</taxon>
        <taxon>Pseudomonadota</taxon>
        <taxon>Gammaproteobacteria</taxon>
        <taxon>Pseudomonadales</taxon>
        <taxon>Pseudomonadaceae</taxon>
        <taxon>Pseudomonas</taxon>
    </lineage>
</organism>
<dbReference type="InterPro" id="IPR029787">
    <property type="entry name" value="Nucleotide_cyclase"/>
</dbReference>
<dbReference type="AlphaFoldDB" id="A0A1G5PE27"/>
<feature type="coiled-coil region" evidence="2">
    <location>
        <begin position="125"/>
        <end position="152"/>
    </location>
</feature>
<dbReference type="PANTHER" id="PTHR33121:SF23">
    <property type="entry name" value="CYCLIC DI-GMP PHOSPHODIESTERASE PDEB"/>
    <property type="match status" value="1"/>
</dbReference>
<dbReference type="PROSITE" id="PS50112">
    <property type="entry name" value="PAS"/>
    <property type="match status" value="1"/>
</dbReference>
<evidence type="ECO:0000259" key="6">
    <source>
        <dbReference type="PROSITE" id="PS50887"/>
    </source>
</evidence>
<dbReference type="SMART" id="SM00091">
    <property type="entry name" value="PAS"/>
    <property type="match status" value="1"/>
</dbReference>
<dbReference type="Proteomes" id="UP000183046">
    <property type="component" value="Unassembled WGS sequence"/>
</dbReference>
<dbReference type="Pfam" id="PF08447">
    <property type="entry name" value="PAS_3"/>
    <property type="match status" value="1"/>
</dbReference>
<dbReference type="eggNOG" id="COG2199">
    <property type="taxonomic scope" value="Bacteria"/>
</dbReference>
<dbReference type="InterPro" id="IPR000014">
    <property type="entry name" value="PAS"/>
</dbReference>
<dbReference type="InterPro" id="IPR000160">
    <property type="entry name" value="GGDEF_dom"/>
</dbReference>
<dbReference type="GO" id="GO:0071111">
    <property type="term" value="F:cyclic-guanylate-specific phosphodiesterase activity"/>
    <property type="evidence" value="ECO:0007669"/>
    <property type="project" value="InterPro"/>
</dbReference>
<dbReference type="RefSeq" id="WP_074584943.1">
    <property type="nucleotide sequence ID" value="NZ_CP183397.1"/>
</dbReference>
<dbReference type="NCBIfam" id="TIGR00254">
    <property type="entry name" value="GGDEF"/>
    <property type="match status" value="1"/>
</dbReference>
<dbReference type="SUPFAM" id="SSF52172">
    <property type="entry name" value="CheY-like"/>
    <property type="match status" value="1"/>
</dbReference>
<dbReference type="Pfam" id="PF00563">
    <property type="entry name" value="EAL"/>
    <property type="match status" value="1"/>
</dbReference>
<dbReference type="PROSITE" id="PS50883">
    <property type="entry name" value="EAL"/>
    <property type="match status" value="1"/>
</dbReference>
<feature type="domain" description="Response regulatory" evidence="3">
    <location>
        <begin position="9"/>
        <end position="124"/>
    </location>
</feature>
<dbReference type="SMART" id="SM00052">
    <property type="entry name" value="EAL"/>
    <property type="match status" value="1"/>
</dbReference>
<protein>
    <submittedName>
        <fullName evidence="7">GGDEF domain-containing protein</fullName>
    </submittedName>
    <submittedName>
        <fullName evidence="8">PAS domain S-box-containing protein/diguanylate cyclase (GGDEF) domain-containing protein</fullName>
    </submittedName>
</protein>
<evidence type="ECO:0000313" key="8">
    <source>
        <dbReference type="EMBL" id="SCZ47776.1"/>
    </source>
</evidence>
<dbReference type="PANTHER" id="PTHR33121">
    <property type="entry name" value="CYCLIC DI-GMP PHOSPHODIESTERASE PDEF"/>
    <property type="match status" value="1"/>
</dbReference>
<dbReference type="CDD" id="cd00130">
    <property type="entry name" value="PAS"/>
    <property type="match status" value="1"/>
</dbReference>
<feature type="domain" description="GGDEF" evidence="6">
    <location>
        <begin position="299"/>
        <end position="432"/>
    </location>
</feature>
<dbReference type="SUPFAM" id="SSF55073">
    <property type="entry name" value="Nucleotide cyclase"/>
    <property type="match status" value="1"/>
</dbReference>
<dbReference type="OrthoDB" id="7052318at2"/>
<dbReference type="Gene3D" id="3.20.20.450">
    <property type="entry name" value="EAL domain"/>
    <property type="match status" value="1"/>
</dbReference>
<dbReference type="NCBIfam" id="TIGR00229">
    <property type="entry name" value="sensory_box"/>
    <property type="match status" value="1"/>
</dbReference>
<dbReference type="Proteomes" id="UP000189310">
    <property type="component" value="Unassembled WGS sequence"/>
</dbReference>
<evidence type="ECO:0000259" key="5">
    <source>
        <dbReference type="PROSITE" id="PS50883"/>
    </source>
</evidence>
<evidence type="ECO:0000259" key="3">
    <source>
        <dbReference type="PROSITE" id="PS50110"/>
    </source>
</evidence>
<dbReference type="PROSITE" id="PS50887">
    <property type="entry name" value="GGDEF"/>
    <property type="match status" value="1"/>
</dbReference>
<feature type="domain" description="PAS" evidence="4">
    <location>
        <begin position="162"/>
        <end position="212"/>
    </location>
</feature>
<dbReference type="GO" id="GO:0000160">
    <property type="term" value="P:phosphorelay signal transduction system"/>
    <property type="evidence" value="ECO:0007669"/>
    <property type="project" value="InterPro"/>
</dbReference>
<dbReference type="CDD" id="cd01949">
    <property type="entry name" value="GGDEF"/>
    <property type="match status" value="1"/>
</dbReference>
<dbReference type="CDD" id="cd01948">
    <property type="entry name" value="EAL"/>
    <property type="match status" value="1"/>
</dbReference>
<dbReference type="EMBL" id="MTLN01000003">
    <property type="protein sequence ID" value="ONN71831.1"/>
    <property type="molecule type" value="Genomic_DNA"/>
</dbReference>
<dbReference type="InterPro" id="IPR001789">
    <property type="entry name" value="Sig_transdc_resp-reg_receiver"/>
</dbReference>
<dbReference type="eggNOG" id="COG2200">
    <property type="taxonomic scope" value="Bacteria"/>
</dbReference>
<sequence>MAAEHSAIRLLLLEASQNEAERLVSLFRNAGRATRAQRLADPAGLDELLSQSWDLAILAPPSPELDSLSALRQLRRRVPQLAVIQRVPPDDPAAVLDALRLGARDGIASDNDEHLLLASLRELGNLAERHERRRLEQALAEAEQRCQLLLANAVEAVAYVHDGLHIHVNSAYVELLGYPSAEDLEITPLMDLIAAADQPALREAFRQLRDDPSPRELDCRCVRQDGSTLGVRLRLTPAIYLDEPCVQLHLREERAAPAAEALEEQLREVRFQDTLTGLLNRSRMLELLEDALERARLGAPASFAYLSIDRYPTLLAELGIGAMDELLVALAERLREHFGTLVTLSRFADDAFTALLPQAADASLDSAFERLLGRQERQPLTLAGRTLAISYSIGVVSLDNHTKSAGDLVDRAHRSARQVAQRGGNACKRYDPQEELAAAANRGNLVAMVKQALQQNGFRLLFQPVIGLRGSSHEYYEALLRLVNPQGEEVSPAEFARTARDSGLSGQIDRWVIQQAVRQLGEHRARGHGTRIFVHLSGATLGDLELLPWLRETLQGQQLDAEAVIFQLSEEDLLAQPEQALAMAQRLRRQGHPVTLSGFAAGDPPLAALRLLVPDYVKLSGKLIKDLGQPEHQERLKAMVAELSAQNVQTIAPFVESASVLAQLWQVGVHFIQGYYLQEPSQAMDYEFHPEH</sequence>
<dbReference type="InterPro" id="IPR035965">
    <property type="entry name" value="PAS-like_dom_sf"/>
</dbReference>
<reference evidence="9" key="1">
    <citation type="submission" date="2016-10" db="EMBL/GenBank/DDBJ databases">
        <authorList>
            <person name="de Groot N.N."/>
        </authorList>
    </citation>
    <scope>NUCLEOTIDE SEQUENCE [LARGE SCALE GENOMIC DNA]</scope>
    <source>
        <strain evidence="9">DSM 15758</strain>
    </source>
</reference>
<evidence type="ECO:0000313" key="9">
    <source>
        <dbReference type="Proteomes" id="UP000183046"/>
    </source>
</evidence>
<dbReference type="InterPro" id="IPR001633">
    <property type="entry name" value="EAL_dom"/>
</dbReference>